<name>A0AAF0F8I9_9BASI</name>
<dbReference type="InterPro" id="IPR027417">
    <property type="entry name" value="P-loop_NTPase"/>
</dbReference>
<dbReference type="EMBL" id="CP118375">
    <property type="protein sequence ID" value="WFD42354.1"/>
    <property type="molecule type" value="Genomic_DNA"/>
</dbReference>
<dbReference type="AlphaFoldDB" id="A0AAF0F8I9"/>
<reference evidence="2" key="1">
    <citation type="submission" date="2023-02" db="EMBL/GenBank/DDBJ databases">
        <title>Mating type loci evolution in Malassezia.</title>
        <authorList>
            <person name="Coelho M.A."/>
        </authorList>
    </citation>
    <scope>NUCLEOTIDE SEQUENCE</scope>
    <source>
        <strain evidence="2">CBS 14136</strain>
    </source>
</reference>
<dbReference type="SUPFAM" id="SSF52540">
    <property type="entry name" value="P-loop containing nucleoside triphosphate hydrolases"/>
    <property type="match status" value="1"/>
</dbReference>
<evidence type="ECO:0000313" key="3">
    <source>
        <dbReference type="Proteomes" id="UP001214628"/>
    </source>
</evidence>
<proteinExistence type="predicted"/>
<sequence length="185" mass="20677">MESLARANPSNALLQGRGQPGTHDVQLGTGILQSVRDLNKSPNQTVKFPIYDKSAFNGQGDRSAQEVTVKAPVDIVLFEGWCLGYLPLSKDELQEKLSSATGDPRPAYCSYTVDELYAISQQLMIWEREWFPLIDAMIQCTPNLTGDEILPSLVYTWRLEAEHNMKLVRGGEGMSDEQVKAFVQR</sequence>
<gene>
    <name evidence="2" type="ORF">MPSI1_000996</name>
</gene>
<dbReference type="GO" id="GO:0008887">
    <property type="term" value="F:glycerate kinase activity"/>
    <property type="evidence" value="ECO:0007669"/>
    <property type="project" value="UniProtKB-EC"/>
</dbReference>
<feature type="region of interest" description="Disordered" evidence="1">
    <location>
        <begin position="1"/>
        <end position="21"/>
    </location>
</feature>
<accession>A0AAF0F8I9</accession>
<dbReference type="EC" id="2.7.1.31" evidence="2"/>
<evidence type="ECO:0000313" key="2">
    <source>
        <dbReference type="EMBL" id="WFD42354.1"/>
    </source>
</evidence>
<protein>
    <submittedName>
        <fullName evidence="2">Glycerate 3-kinase</fullName>
        <ecNumber evidence="2">2.7.1.31</ecNumber>
    </submittedName>
</protein>
<dbReference type="Proteomes" id="UP001214628">
    <property type="component" value="Chromosome 1"/>
</dbReference>
<dbReference type="Gene3D" id="3.40.50.300">
    <property type="entry name" value="P-loop containing nucleotide triphosphate hydrolases"/>
    <property type="match status" value="1"/>
</dbReference>
<keyword evidence="3" id="KW-1185">Reference proteome</keyword>
<organism evidence="2 3">
    <name type="scientific">Malassezia psittaci</name>
    <dbReference type="NCBI Taxonomy" id="1821823"/>
    <lineage>
        <taxon>Eukaryota</taxon>
        <taxon>Fungi</taxon>
        <taxon>Dikarya</taxon>
        <taxon>Basidiomycota</taxon>
        <taxon>Ustilaginomycotina</taxon>
        <taxon>Malasseziomycetes</taxon>
        <taxon>Malasseziales</taxon>
        <taxon>Malasseziaceae</taxon>
        <taxon>Malassezia</taxon>
    </lineage>
</organism>
<evidence type="ECO:0000256" key="1">
    <source>
        <dbReference type="SAM" id="MobiDB-lite"/>
    </source>
</evidence>
<keyword evidence="2" id="KW-0808">Transferase</keyword>